<reference evidence="2" key="1">
    <citation type="journal article" date="2019" name="bioRxiv">
        <title>The Genome of the Zebra Mussel, Dreissena polymorpha: A Resource for Invasive Species Research.</title>
        <authorList>
            <person name="McCartney M.A."/>
            <person name="Auch B."/>
            <person name="Kono T."/>
            <person name="Mallez S."/>
            <person name="Zhang Y."/>
            <person name="Obille A."/>
            <person name="Becker A."/>
            <person name="Abrahante J.E."/>
            <person name="Garbe J."/>
            <person name="Badalamenti J.P."/>
            <person name="Herman A."/>
            <person name="Mangelson H."/>
            <person name="Liachko I."/>
            <person name="Sullivan S."/>
            <person name="Sone E.D."/>
            <person name="Koren S."/>
            <person name="Silverstein K.A.T."/>
            <person name="Beckman K.B."/>
            <person name="Gohl D.M."/>
        </authorList>
    </citation>
    <scope>NUCLEOTIDE SEQUENCE</scope>
    <source>
        <strain evidence="2">Duluth1</strain>
        <tissue evidence="2">Whole animal</tissue>
    </source>
</reference>
<evidence type="ECO:0000256" key="1">
    <source>
        <dbReference type="SAM" id="SignalP"/>
    </source>
</evidence>
<keyword evidence="1" id="KW-0732">Signal</keyword>
<sequence>MARWRLVTVMCLLCILVGSIQSQGVLDPCVECFIINGQTFCTRVACLTVCLGFAPTSSCCPNCSPDPEEMRKK</sequence>
<feature type="signal peptide" evidence="1">
    <location>
        <begin position="1"/>
        <end position="22"/>
    </location>
</feature>
<feature type="chain" id="PRO_5039424288" evidence="1">
    <location>
        <begin position="23"/>
        <end position="73"/>
    </location>
</feature>
<comment type="caution">
    <text evidence="2">The sequence shown here is derived from an EMBL/GenBank/DDBJ whole genome shotgun (WGS) entry which is preliminary data.</text>
</comment>
<proteinExistence type="predicted"/>
<dbReference type="AlphaFoldDB" id="A0A9D4FHL7"/>
<dbReference type="Proteomes" id="UP000828390">
    <property type="component" value="Unassembled WGS sequence"/>
</dbReference>
<evidence type="ECO:0000313" key="2">
    <source>
        <dbReference type="EMBL" id="KAH3797458.1"/>
    </source>
</evidence>
<evidence type="ECO:0000313" key="3">
    <source>
        <dbReference type="Proteomes" id="UP000828390"/>
    </source>
</evidence>
<organism evidence="2 3">
    <name type="scientific">Dreissena polymorpha</name>
    <name type="common">Zebra mussel</name>
    <name type="synonym">Mytilus polymorpha</name>
    <dbReference type="NCBI Taxonomy" id="45954"/>
    <lineage>
        <taxon>Eukaryota</taxon>
        <taxon>Metazoa</taxon>
        <taxon>Spiralia</taxon>
        <taxon>Lophotrochozoa</taxon>
        <taxon>Mollusca</taxon>
        <taxon>Bivalvia</taxon>
        <taxon>Autobranchia</taxon>
        <taxon>Heteroconchia</taxon>
        <taxon>Euheterodonta</taxon>
        <taxon>Imparidentia</taxon>
        <taxon>Neoheterodontei</taxon>
        <taxon>Myida</taxon>
        <taxon>Dreissenoidea</taxon>
        <taxon>Dreissenidae</taxon>
        <taxon>Dreissena</taxon>
    </lineage>
</organism>
<dbReference type="EMBL" id="JAIWYP010000007">
    <property type="protein sequence ID" value="KAH3797458.1"/>
    <property type="molecule type" value="Genomic_DNA"/>
</dbReference>
<accession>A0A9D4FHL7</accession>
<keyword evidence="3" id="KW-1185">Reference proteome</keyword>
<reference evidence="2" key="2">
    <citation type="submission" date="2020-11" db="EMBL/GenBank/DDBJ databases">
        <authorList>
            <person name="McCartney M.A."/>
            <person name="Auch B."/>
            <person name="Kono T."/>
            <person name="Mallez S."/>
            <person name="Becker A."/>
            <person name="Gohl D.M."/>
            <person name="Silverstein K.A.T."/>
            <person name="Koren S."/>
            <person name="Bechman K.B."/>
            <person name="Herman A."/>
            <person name="Abrahante J.E."/>
            <person name="Garbe J."/>
        </authorList>
    </citation>
    <scope>NUCLEOTIDE SEQUENCE</scope>
    <source>
        <strain evidence="2">Duluth1</strain>
        <tissue evidence="2">Whole animal</tissue>
    </source>
</reference>
<name>A0A9D4FHL7_DREPO</name>
<gene>
    <name evidence="2" type="ORF">DPMN_151039</name>
</gene>
<protein>
    <submittedName>
        <fullName evidence="2">Uncharacterized protein</fullName>
    </submittedName>
</protein>